<name>A0A6J4S196_9ACTN</name>
<proteinExistence type="predicted"/>
<evidence type="ECO:0000313" key="2">
    <source>
        <dbReference type="EMBL" id="CAA9487162.1"/>
    </source>
</evidence>
<protein>
    <submittedName>
        <fullName evidence="2">Uncharacterized protein</fullName>
    </submittedName>
</protein>
<evidence type="ECO:0000256" key="1">
    <source>
        <dbReference type="SAM" id="MobiDB-lite"/>
    </source>
</evidence>
<feature type="region of interest" description="Disordered" evidence="1">
    <location>
        <begin position="1"/>
        <end position="38"/>
    </location>
</feature>
<gene>
    <name evidence="2" type="ORF">AVDCRST_MAG69-1104</name>
</gene>
<feature type="non-terminal residue" evidence="2">
    <location>
        <position position="38"/>
    </location>
</feature>
<feature type="compositionally biased region" description="Low complexity" evidence="1">
    <location>
        <begin position="22"/>
        <end position="38"/>
    </location>
</feature>
<sequence>AERRRLGPAARRSAGRLDRPGRAPAAPERAADPDGSAS</sequence>
<organism evidence="2">
    <name type="scientific">uncultured Solirubrobacteraceae bacterium</name>
    <dbReference type="NCBI Taxonomy" id="1162706"/>
    <lineage>
        <taxon>Bacteria</taxon>
        <taxon>Bacillati</taxon>
        <taxon>Actinomycetota</taxon>
        <taxon>Thermoleophilia</taxon>
        <taxon>Solirubrobacterales</taxon>
        <taxon>Solirubrobacteraceae</taxon>
        <taxon>environmental samples</taxon>
    </lineage>
</organism>
<accession>A0A6J4S196</accession>
<dbReference type="EMBL" id="CADCVP010000126">
    <property type="protein sequence ID" value="CAA9487162.1"/>
    <property type="molecule type" value="Genomic_DNA"/>
</dbReference>
<dbReference type="AlphaFoldDB" id="A0A6J4S196"/>
<reference evidence="2" key="1">
    <citation type="submission" date="2020-02" db="EMBL/GenBank/DDBJ databases">
        <authorList>
            <person name="Meier V. D."/>
        </authorList>
    </citation>
    <scope>NUCLEOTIDE SEQUENCE</scope>
    <source>
        <strain evidence="2">AVDCRST_MAG69</strain>
    </source>
</reference>
<feature type="non-terminal residue" evidence="2">
    <location>
        <position position="1"/>
    </location>
</feature>